<dbReference type="Gene3D" id="1.25.40.10">
    <property type="entry name" value="Tetratricopeptide repeat domain"/>
    <property type="match status" value="1"/>
</dbReference>
<dbReference type="PROSITE" id="PS50293">
    <property type="entry name" value="TPR_REGION"/>
    <property type="match status" value="1"/>
</dbReference>
<dbReference type="SUPFAM" id="SSF48452">
    <property type="entry name" value="TPR-like"/>
    <property type="match status" value="1"/>
</dbReference>
<dbReference type="Pfam" id="PF00515">
    <property type="entry name" value="TPR_1"/>
    <property type="match status" value="1"/>
</dbReference>
<dbReference type="PANTHER" id="PTHR44917:SF1">
    <property type="entry name" value="PROTEIN HIGH CHLOROPHYLL FLUORESCENT 107"/>
    <property type="match status" value="1"/>
</dbReference>
<dbReference type="SMART" id="SM00028">
    <property type="entry name" value="TPR"/>
    <property type="match status" value="3"/>
</dbReference>
<accession>A0A090T8L8</accession>
<sequence length="237" mass="26871">MKLRLAMQSTLLILFTSGCVTVGEEPKVSAAPVDAADTRIELGLAYMKREQYSRAKQDFEKALEFAPKYYRAHLSMAYYFEAVGEFKHASDAYRTALKVAPNSGEVYHHYGTFLCKRSEYEQAEALLVAATQQPNYYQIAESYENAGLCALKAGQPNTAKAYFIKSLEHSPLRPNSTIQLAALEVKDGEYQQARMRLMKFHQRYGYQTPSLSILSELELKEGNTSMAEKYQRLLTDQ</sequence>
<dbReference type="Pfam" id="PF13181">
    <property type="entry name" value="TPR_8"/>
    <property type="match status" value="1"/>
</dbReference>
<dbReference type="PROSITE" id="PS50005">
    <property type="entry name" value="TPR"/>
    <property type="match status" value="2"/>
</dbReference>
<dbReference type="GO" id="GO:0003729">
    <property type="term" value="F:mRNA binding"/>
    <property type="evidence" value="ECO:0007669"/>
    <property type="project" value="InterPro"/>
</dbReference>
<dbReference type="InterPro" id="IPR011990">
    <property type="entry name" value="TPR-like_helical_dom_sf"/>
</dbReference>
<dbReference type="EMBL" id="BBMT01000006">
    <property type="protein sequence ID" value="GAL35084.1"/>
    <property type="molecule type" value="Genomic_DNA"/>
</dbReference>
<comment type="caution">
    <text evidence="2">The sequence shown here is derived from an EMBL/GenBank/DDBJ whole genome shotgun (WGS) entry which is preliminary data.</text>
</comment>
<evidence type="ECO:0000313" key="2">
    <source>
        <dbReference type="EMBL" id="GAL35084.1"/>
    </source>
</evidence>
<organism evidence="2 3">
    <name type="scientific">Vibrio maritimus</name>
    <dbReference type="NCBI Taxonomy" id="990268"/>
    <lineage>
        <taxon>Bacteria</taxon>
        <taxon>Pseudomonadati</taxon>
        <taxon>Pseudomonadota</taxon>
        <taxon>Gammaproteobacteria</taxon>
        <taxon>Vibrionales</taxon>
        <taxon>Vibrionaceae</taxon>
        <taxon>Vibrio</taxon>
    </lineage>
</organism>
<reference evidence="2 3" key="2">
    <citation type="submission" date="2014-09" db="EMBL/GenBank/DDBJ databases">
        <authorList>
            <consortium name="NBRP consortium"/>
            <person name="Sawabe T."/>
            <person name="Meirelles P."/>
            <person name="Nakanishi M."/>
            <person name="Sayaka M."/>
            <person name="Hattori M."/>
            <person name="Ohkuma M."/>
        </authorList>
    </citation>
    <scope>NUCLEOTIDE SEQUENCE [LARGE SCALE GENOMIC DNA]</scope>
    <source>
        <strain evidence="2 3">JCM 19240</strain>
    </source>
</reference>
<evidence type="ECO:0000313" key="3">
    <source>
        <dbReference type="Proteomes" id="UP000029224"/>
    </source>
</evidence>
<dbReference type="PROSITE" id="PS51257">
    <property type="entry name" value="PROKAR_LIPOPROTEIN"/>
    <property type="match status" value="1"/>
</dbReference>
<keyword evidence="1" id="KW-0802">TPR repeat</keyword>
<dbReference type="InterPro" id="IPR044624">
    <property type="entry name" value="Mbb1-like"/>
</dbReference>
<reference evidence="2 3" key="1">
    <citation type="submission" date="2014-09" db="EMBL/GenBank/DDBJ databases">
        <title>Vibrio maritimus JCM 19240. (C210) whole genome shotgun sequence.</title>
        <authorList>
            <person name="Sawabe T."/>
            <person name="Meirelles P."/>
            <person name="Nakanishi M."/>
            <person name="Sayaka M."/>
            <person name="Hattori M."/>
            <person name="Ohkuma M."/>
        </authorList>
    </citation>
    <scope>NUCLEOTIDE SEQUENCE [LARGE SCALE GENOMIC DNA]</scope>
    <source>
        <strain evidence="2 3">JCM 19240</strain>
    </source>
</reference>
<dbReference type="NCBIfam" id="TIGR02521">
    <property type="entry name" value="type_IV_pilW"/>
    <property type="match status" value="1"/>
</dbReference>
<feature type="repeat" description="TPR" evidence="1">
    <location>
        <begin position="70"/>
        <end position="103"/>
    </location>
</feature>
<dbReference type="InterPro" id="IPR013360">
    <property type="entry name" value="Pilus_4_PilW"/>
</dbReference>
<feature type="repeat" description="TPR" evidence="1">
    <location>
        <begin position="36"/>
        <end position="69"/>
    </location>
</feature>
<dbReference type="PANTHER" id="PTHR44917">
    <property type="entry name" value="PROTEIN HIGH CHLOROPHYLL FLUORESCENT 107"/>
    <property type="match status" value="1"/>
</dbReference>
<keyword evidence="3" id="KW-1185">Reference proteome</keyword>
<dbReference type="InterPro" id="IPR019734">
    <property type="entry name" value="TPR_rpt"/>
</dbReference>
<gene>
    <name evidence="2" type="ORF">JCM19240_3454</name>
</gene>
<dbReference type="AlphaFoldDB" id="A0A090T8L8"/>
<name>A0A090T8L8_9VIBR</name>
<dbReference type="GO" id="GO:0006397">
    <property type="term" value="P:mRNA processing"/>
    <property type="evidence" value="ECO:0007669"/>
    <property type="project" value="InterPro"/>
</dbReference>
<evidence type="ECO:0000256" key="1">
    <source>
        <dbReference type="PROSITE-ProRule" id="PRU00339"/>
    </source>
</evidence>
<protein>
    <submittedName>
        <fullName evidence="2">Type IV pilus (Tfp) assembly protein PilF</fullName>
    </submittedName>
</protein>
<dbReference type="Proteomes" id="UP000029224">
    <property type="component" value="Unassembled WGS sequence"/>
</dbReference>
<proteinExistence type="predicted"/>